<protein>
    <recommendedName>
        <fullName evidence="3">Endonuclease/exonuclease/phosphatase domain-containing protein</fullName>
    </recommendedName>
</protein>
<dbReference type="InterPro" id="IPR036691">
    <property type="entry name" value="Endo/exonu/phosph_ase_sf"/>
</dbReference>
<accession>A0A2P5YXH1</accession>
<evidence type="ECO:0000313" key="2">
    <source>
        <dbReference type="Proteomes" id="UP000239757"/>
    </source>
</evidence>
<dbReference type="SUPFAM" id="SSF56219">
    <property type="entry name" value="DNase I-like"/>
    <property type="match status" value="1"/>
</dbReference>
<dbReference type="PANTHER" id="PTHR33710">
    <property type="entry name" value="BNAC02G09200D PROTEIN"/>
    <property type="match status" value="1"/>
</dbReference>
<organism evidence="1 2">
    <name type="scientific">Gossypium barbadense</name>
    <name type="common">Sea Island cotton</name>
    <name type="synonym">Hibiscus barbadensis</name>
    <dbReference type="NCBI Taxonomy" id="3634"/>
    <lineage>
        <taxon>Eukaryota</taxon>
        <taxon>Viridiplantae</taxon>
        <taxon>Streptophyta</taxon>
        <taxon>Embryophyta</taxon>
        <taxon>Tracheophyta</taxon>
        <taxon>Spermatophyta</taxon>
        <taxon>Magnoliopsida</taxon>
        <taxon>eudicotyledons</taxon>
        <taxon>Gunneridae</taxon>
        <taxon>Pentapetalae</taxon>
        <taxon>rosids</taxon>
        <taxon>malvids</taxon>
        <taxon>Malvales</taxon>
        <taxon>Malvaceae</taxon>
        <taxon>Malvoideae</taxon>
        <taxon>Gossypium</taxon>
    </lineage>
</organism>
<gene>
    <name evidence="1" type="ORF">GOBAR_AA00284</name>
</gene>
<dbReference type="EMBL" id="KZ662707">
    <property type="protein sequence ID" value="PPS20300.1"/>
    <property type="molecule type" value="Genomic_DNA"/>
</dbReference>
<dbReference type="OrthoDB" id="1751786at2759"/>
<name>A0A2P5YXH1_GOSBA</name>
<dbReference type="PANTHER" id="PTHR33710:SF73">
    <property type="entry name" value="ZINC KNUCKLE CX2CX4HX4C DOMAIN-CONTAINING PROTEIN"/>
    <property type="match status" value="1"/>
</dbReference>
<evidence type="ECO:0000313" key="1">
    <source>
        <dbReference type="EMBL" id="PPS20300.1"/>
    </source>
</evidence>
<reference evidence="1 2" key="1">
    <citation type="submission" date="2015-01" db="EMBL/GenBank/DDBJ databases">
        <title>Genome of allotetraploid Gossypium barbadense reveals genomic plasticity and fiber elongation in cotton evolution.</title>
        <authorList>
            <person name="Chen X."/>
            <person name="Liu X."/>
            <person name="Zhao B."/>
            <person name="Zheng H."/>
            <person name="Hu Y."/>
            <person name="Lu G."/>
            <person name="Yang C."/>
            <person name="Chen J."/>
            <person name="Shan C."/>
            <person name="Zhang L."/>
            <person name="Zhou Y."/>
            <person name="Wang L."/>
            <person name="Guo W."/>
            <person name="Bai Y."/>
            <person name="Ruan J."/>
            <person name="Shangguan X."/>
            <person name="Mao Y."/>
            <person name="Jiang J."/>
            <person name="Zhu Y."/>
            <person name="Lei J."/>
            <person name="Kang H."/>
            <person name="Chen S."/>
            <person name="He X."/>
            <person name="Wang R."/>
            <person name="Wang Y."/>
            <person name="Chen J."/>
            <person name="Wang L."/>
            <person name="Yu S."/>
            <person name="Wang B."/>
            <person name="Wei J."/>
            <person name="Song S."/>
            <person name="Lu X."/>
            <person name="Gao Z."/>
            <person name="Gu W."/>
            <person name="Deng X."/>
            <person name="Ma D."/>
            <person name="Wang S."/>
            <person name="Liang W."/>
            <person name="Fang L."/>
            <person name="Cai C."/>
            <person name="Zhu X."/>
            <person name="Zhou B."/>
            <person name="Zhang Y."/>
            <person name="Chen Z."/>
            <person name="Xu S."/>
            <person name="Zhu R."/>
            <person name="Wang S."/>
            <person name="Zhang T."/>
            <person name="Zhao G."/>
        </authorList>
    </citation>
    <scope>NUCLEOTIDE SEQUENCE [LARGE SCALE GENOMIC DNA]</scope>
    <source>
        <strain evidence="2">cv. Xinhai21</strain>
        <tissue evidence="1">Leaf</tissue>
    </source>
</reference>
<sequence>MALDDCRLNNLRYIDRWFTWERGRFLSTNIRERLDRGVATLNWVNLCLRYQLEHLNHSFSDHCPILLDTMGKQRDFSCHKEKSFRFKAKWCSEDSFKEEIRRNWNDISGSVSNKLGRLGQQLQRWNRYRAREYKKNHVNFEERINCLYIQDSTDEILAEITYIQLGLNLKAEQEEIFWEQRAHVNWLKYGDKNTSYFHKVVIQRQLRDQIKELKGRMVKELPQMKRCSRLLRISLVSCFRLRIWVQMNVFLD</sequence>
<dbReference type="Proteomes" id="UP000239757">
    <property type="component" value="Unassembled WGS sequence"/>
</dbReference>
<dbReference type="AlphaFoldDB" id="A0A2P5YXH1"/>
<proteinExistence type="predicted"/>
<evidence type="ECO:0008006" key="3">
    <source>
        <dbReference type="Google" id="ProtNLM"/>
    </source>
</evidence>